<dbReference type="SUPFAM" id="SSF55811">
    <property type="entry name" value="Nudix"/>
    <property type="match status" value="1"/>
</dbReference>
<dbReference type="RefSeq" id="WP_022515035.1">
    <property type="nucleotide sequence ID" value="NZ_JACOQH010000004.1"/>
</dbReference>
<dbReference type="Proteomes" id="UP000621540">
    <property type="component" value="Unassembled WGS sequence"/>
</dbReference>
<sequence length="185" mass="20825">MKHHIKRLKRELVYQGSILDIYADYMQLPDGKTAKWDFVSHRKGAAAVVAVAENGNLLLVRQYRSALDRETLEIPAGSRDSVTEDTMVCATRELEEETGWKSEHVEKLLQLKTTVAFCNEFIDVYLATDLTPGVQKLDEGEEIEIVSMPLDEAVQKIYCGEIQDAKTVAGILAYQSKLLTGRIHK</sequence>
<evidence type="ECO:0000259" key="3">
    <source>
        <dbReference type="PROSITE" id="PS51462"/>
    </source>
</evidence>
<dbReference type="EMBL" id="JACOQH010000004">
    <property type="protein sequence ID" value="MBC5753710.1"/>
    <property type="molecule type" value="Genomic_DNA"/>
</dbReference>
<dbReference type="PANTHER" id="PTHR11839">
    <property type="entry name" value="UDP/ADP-SUGAR PYROPHOSPHATASE"/>
    <property type="match status" value="1"/>
</dbReference>
<dbReference type="PROSITE" id="PS51462">
    <property type="entry name" value="NUDIX"/>
    <property type="match status" value="1"/>
</dbReference>
<proteinExistence type="predicted"/>
<reference evidence="4 5" key="1">
    <citation type="submission" date="2020-08" db="EMBL/GenBank/DDBJ databases">
        <title>Genome public.</title>
        <authorList>
            <person name="Liu C."/>
            <person name="Sun Q."/>
        </authorList>
    </citation>
    <scope>NUCLEOTIDE SEQUENCE [LARGE SCALE GENOMIC DNA]</scope>
    <source>
        <strain evidence="4 5">BX0805</strain>
    </source>
</reference>
<dbReference type="InterPro" id="IPR000086">
    <property type="entry name" value="NUDIX_hydrolase_dom"/>
</dbReference>
<dbReference type="GO" id="GO:0016787">
    <property type="term" value="F:hydrolase activity"/>
    <property type="evidence" value="ECO:0007669"/>
    <property type="project" value="UniProtKB-KW"/>
</dbReference>
<evidence type="ECO:0000313" key="4">
    <source>
        <dbReference type="EMBL" id="MBC5753710.1"/>
    </source>
</evidence>
<comment type="cofactor">
    <cofactor evidence="1">
        <name>Mg(2+)</name>
        <dbReference type="ChEBI" id="CHEBI:18420"/>
    </cofactor>
</comment>
<evidence type="ECO:0000256" key="1">
    <source>
        <dbReference type="ARBA" id="ARBA00001946"/>
    </source>
</evidence>
<dbReference type="Gene3D" id="3.90.79.10">
    <property type="entry name" value="Nucleoside Triphosphate Pyrophosphohydrolase"/>
    <property type="match status" value="1"/>
</dbReference>
<dbReference type="InterPro" id="IPR015797">
    <property type="entry name" value="NUDIX_hydrolase-like_dom_sf"/>
</dbReference>
<evidence type="ECO:0000313" key="5">
    <source>
        <dbReference type="Proteomes" id="UP000621540"/>
    </source>
</evidence>
<evidence type="ECO:0000256" key="2">
    <source>
        <dbReference type="ARBA" id="ARBA00022801"/>
    </source>
</evidence>
<feature type="domain" description="Nudix hydrolase" evidence="3">
    <location>
        <begin position="40"/>
        <end position="175"/>
    </location>
</feature>
<dbReference type="PANTHER" id="PTHR11839:SF18">
    <property type="entry name" value="NUDIX HYDROLASE DOMAIN-CONTAINING PROTEIN"/>
    <property type="match status" value="1"/>
</dbReference>
<dbReference type="Pfam" id="PF00293">
    <property type="entry name" value="NUDIX"/>
    <property type="match status" value="1"/>
</dbReference>
<keyword evidence="5" id="KW-1185">Reference proteome</keyword>
<comment type="caution">
    <text evidence="4">The sequence shown here is derived from an EMBL/GenBank/DDBJ whole genome shotgun (WGS) entry which is preliminary data.</text>
</comment>
<organism evidence="4 5">
    <name type="scientific">Roseburia yibonii</name>
    <dbReference type="NCBI Taxonomy" id="2763063"/>
    <lineage>
        <taxon>Bacteria</taxon>
        <taxon>Bacillati</taxon>
        <taxon>Bacillota</taxon>
        <taxon>Clostridia</taxon>
        <taxon>Lachnospirales</taxon>
        <taxon>Lachnospiraceae</taxon>
        <taxon>Roseburia</taxon>
    </lineage>
</organism>
<keyword evidence="2 4" id="KW-0378">Hydrolase</keyword>
<name>A0ABR7I9U1_9FIRM</name>
<protein>
    <submittedName>
        <fullName evidence="4">NUDIX hydrolase</fullName>
    </submittedName>
</protein>
<gene>
    <name evidence="4" type="ORF">H8Z76_06670</name>
</gene>
<accession>A0ABR7I9U1</accession>